<keyword evidence="9" id="KW-1185">Reference proteome</keyword>
<dbReference type="InterPro" id="IPR019826">
    <property type="entry name" value="Carboxylesterase_B_AS"/>
</dbReference>
<dbReference type="Gene3D" id="3.40.50.1820">
    <property type="entry name" value="alpha/beta hydrolase"/>
    <property type="match status" value="1"/>
</dbReference>
<evidence type="ECO:0000313" key="9">
    <source>
        <dbReference type="Proteomes" id="UP001159042"/>
    </source>
</evidence>
<comment type="similarity">
    <text evidence="1 6">Belongs to the type-B carboxylesterase/lipase family.</text>
</comment>
<dbReference type="EMBL" id="JANEYG010000014">
    <property type="protein sequence ID" value="KAJ8920376.1"/>
    <property type="molecule type" value="Genomic_DNA"/>
</dbReference>
<dbReference type="GO" id="GO:0052689">
    <property type="term" value="F:carboxylic ester hydrolase activity"/>
    <property type="evidence" value="ECO:0007669"/>
    <property type="project" value="UniProtKB-KW"/>
</dbReference>
<dbReference type="Pfam" id="PF00135">
    <property type="entry name" value="COesterase"/>
    <property type="match status" value="1"/>
</dbReference>
<dbReference type="InterPro" id="IPR029058">
    <property type="entry name" value="AB_hydrolase_fold"/>
</dbReference>
<evidence type="ECO:0000256" key="6">
    <source>
        <dbReference type="RuleBase" id="RU361235"/>
    </source>
</evidence>
<dbReference type="InterPro" id="IPR002018">
    <property type="entry name" value="CarbesteraseB"/>
</dbReference>
<accession>A0AAV8W2R2</accession>
<dbReference type="PANTHER" id="PTHR43142:SF1">
    <property type="entry name" value="CARBOXYLIC ESTER HYDROLASE"/>
    <property type="match status" value="1"/>
</dbReference>
<gene>
    <name evidence="8" type="ORF">NQ315_005242</name>
</gene>
<keyword evidence="3 6" id="KW-0378">Hydrolase</keyword>
<evidence type="ECO:0000256" key="5">
    <source>
        <dbReference type="ARBA" id="ARBA00023180"/>
    </source>
</evidence>
<dbReference type="EC" id="3.1.1.-" evidence="6"/>
<keyword evidence="2" id="KW-0719">Serine esterase</keyword>
<name>A0AAV8W2R2_9CUCU</name>
<proteinExistence type="inferred from homology"/>
<dbReference type="Proteomes" id="UP001159042">
    <property type="component" value="Unassembled WGS sequence"/>
</dbReference>
<sequence length="289" mass="31859">MIPELPREQKKLPVMVWIYRGAFFAGAADFGDHSPDLLLDQDVIVAALHYRVGIFGFLSTEDLVVPGNNGLKDQIEALRWIKKNIERFGGDPDNITIFGQSAGGASVGYLLQTPQAQGLFNRAILDSGSPLCLWSLSRVALDLARSVASNLKVDSSDTQTLVDNLRGVDAEELQSSYMSTMMGKFLSQNLRDGLVVAPVIEPEHEGAVLTGKSHQLLSDGQFHKVPIIIGYTSLEARLSEIPGVLLSINVYKSFSIDRIMCGEIYVKDQVIYPRKNIQSYLQRPPHDDS</sequence>
<evidence type="ECO:0000259" key="7">
    <source>
        <dbReference type="Pfam" id="PF00135"/>
    </source>
</evidence>
<evidence type="ECO:0000313" key="8">
    <source>
        <dbReference type="EMBL" id="KAJ8920376.1"/>
    </source>
</evidence>
<dbReference type="PANTHER" id="PTHR43142">
    <property type="entry name" value="CARBOXYLIC ESTER HYDROLASE"/>
    <property type="match status" value="1"/>
</dbReference>
<dbReference type="PROSITE" id="PS00122">
    <property type="entry name" value="CARBOXYLESTERASE_B_1"/>
    <property type="match status" value="1"/>
</dbReference>
<evidence type="ECO:0000256" key="2">
    <source>
        <dbReference type="ARBA" id="ARBA00022487"/>
    </source>
</evidence>
<reference evidence="8 9" key="1">
    <citation type="journal article" date="2023" name="Insect Mol. Biol.">
        <title>Genome sequencing provides insights into the evolution of gene families encoding plant cell wall-degrading enzymes in longhorned beetles.</title>
        <authorList>
            <person name="Shin N.R."/>
            <person name="Okamura Y."/>
            <person name="Kirsch R."/>
            <person name="Pauchet Y."/>
        </authorList>
    </citation>
    <scope>NUCLEOTIDE SEQUENCE [LARGE SCALE GENOMIC DNA]</scope>
    <source>
        <strain evidence="8">EAD_L_NR</strain>
    </source>
</reference>
<evidence type="ECO:0000256" key="4">
    <source>
        <dbReference type="ARBA" id="ARBA00023157"/>
    </source>
</evidence>
<comment type="caution">
    <text evidence="8">The sequence shown here is derived from an EMBL/GenBank/DDBJ whole genome shotgun (WGS) entry which is preliminary data.</text>
</comment>
<keyword evidence="4" id="KW-1015">Disulfide bond</keyword>
<feature type="domain" description="Carboxylesterase type B" evidence="7">
    <location>
        <begin position="5"/>
        <end position="238"/>
    </location>
</feature>
<evidence type="ECO:0000256" key="1">
    <source>
        <dbReference type="ARBA" id="ARBA00005964"/>
    </source>
</evidence>
<dbReference type="AlphaFoldDB" id="A0AAV8W2R2"/>
<organism evidence="8 9">
    <name type="scientific">Exocentrus adspersus</name>
    <dbReference type="NCBI Taxonomy" id="1586481"/>
    <lineage>
        <taxon>Eukaryota</taxon>
        <taxon>Metazoa</taxon>
        <taxon>Ecdysozoa</taxon>
        <taxon>Arthropoda</taxon>
        <taxon>Hexapoda</taxon>
        <taxon>Insecta</taxon>
        <taxon>Pterygota</taxon>
        <taxon>Neoptera</taxon>
        <taxon>Endopterygota</taxon>
        <taxon>Coleoptera</taxon>
        <taxon>Polyphaga</taxon>
        <taxon>Cucujiformia</taxon>
        <taxon>Chrysomeloidea</taxon>
        <taxon>Cerambycidae</taxon>
        <taxon>Lamiinae</taxon>
        <taxon>Acanthocinini</taxon>
        <taxon>Exocentrus</taxon>
    </lineage>
</organism>
<protein>
    <recommendedName>
        <fullName evidence="6">Carboxylic ester hydrolase</fullName>
        <ecNumber evidence="6">3.1.1.-</ecNumber>
    </recommendedName>
</protein>
<keyword evidence="5" id="KW-0325">Glycoprotein</keyword>
<dbReference type="SUPFAM" id="SSF53474">
    <property type="entry name" value="alpha/beta-Hydrolases"/>
    <property type="match status" value="1"/>
</dbReference>
<evidence type="ECO:0000256" key="3">
    <source>
        <dbReference type="ARBA" id="ARBA00022801"/>
    </source>
</evidence>